<dbReference type="InterPro" id="IPR000340">
    <property type="entry name" value="Dual-sp_phosphatase_cat-dom"/>
</dbReference>
<evidence type="ECO:0000259" key="9">
    <source>
        <dbReference type="PROSITE" id="PS50056"/>
    </source>
</evidence>
<dbReference type="EC" id="3.1.3.16" evidence="2"/>
<dbReference type="InterPro" id="IPR020422">
    <property type="entry name" value="TYR_PHOSPHATASE_DUAL_dom"/>
</dbReference>
<comment type="catalytic activity">
    <reaction evidence="5">
        <text>O-phospho-L-seryl-[protein] + H2O = L-seryl-[protein] + phosphate</text>
        <dbReference type="Rhea" id="RHEA:20629"/>
        <dbReference type="Rhea" id="RHEA-COMP:9863"/>
        <dbReference type="Rhea" id="RHEA-COMP:11604"/>
        <dbReference type="ChEBI" id="CHEBI:15377"/>
        <dbReference type="ChEBI" id="CHEBI:29999"/>
        <dbReference type="ChEBI" id="CHEBI:43474"/>
        <dbReference type="ChEBI" id="CHEBI:83421"/>
        <dbReference type="EC" id="3.1.3.16"/>
    </reaction>
</comment>
<evidence type="ECO:0000256" key="3">
    <source>
        <dbReference type="ARBA" id="ARBA00022801"/>
    </source>
</evidence>
<organism evidence="10 11">
    <name type="scientific">Caerostris extrusa</name>
    <name type="common">Bark spider</name>
    <name type="synonym">Caerostris bankana</name>
    <dbReference type="NCBI Taxonomy" id="172846"/>
    <lineage>
        <taxon>Eukaryota</taxon>
        <taxon>Metazoa</taxon>
        <taxon>Ecdysozoa</taxon>
        <taxon>Arthropoda</taxon>
        <taxon>Chelicerata</taxon>
        <taxon>Arachnida</taxon>
        <taxon>Araneae</taxon>
        <taxon>Araneomorphae</taxon>
        <taxon>Entelegynae</taxon>
        <taxon>Araneoidea</taxon>
        <taxon>Araneidae</taxon>
        <taxon>Caerostris</taxon>
    </lineage>
</organism>
<dbReference type="InterPro" id="IPR016130">
    <property type="entry name" value="Tyr_Pase_AS"/>
</dbReference>
<dbReference type="InterPro" id="IPR020405">
    <property type="entry name" value="Atypical_DUSP_subfamA"/>
</dbReference>
<name>A0AAV4PM34_CAEEX</name>
<reference evidence="10 11" key="1">
    <citation type="submission" date="2021-06" db="EMBL/GenBank/DDBJ databases">
        <title>Caerostris extrusa draft genome.</title>
        <authorList>
            <person name="Kono N."/>
            <person name="Arakawa K."/>
        </authorList>
    </citation>
    <scope>NUCLEOTIDE SEQUENCE [LARGE SCALE GENOMIC DNA]</scope>
</reference>
<dbReference type="PANTHER" id="PTHR45682">
    <property type="entry name" value="AGAP008228-PA"/>
    <property type="match status" value="1"/>
</dbReference>
<feature type="domain" description="Tyrosine-protein phosphatase" evidence="8">
    <location>
        <begin position="114"/>
        <end position="263"/>
    </location>
</feature>
<keyword evidence="11" id="KW-1185">Reference proteome</keyword>
<dbReference type="SUPFAM" id="SSF52799">
    <property type="entry name" value="(Phosphotyrosine protein) phosphatases II"/>
    <property type="match status" value="1"/>
</dbReference>
<dbReference type="GO" id="GO:0008138">
    <property type="term" value="F:protein tyrosine/serine/threonine phosphatase activity"/>
    <property type="evidence" value="ECO:0007669"/>
    <property type="project" value="InterPro"/>
</dbReference>
<proteinExistence type="inferred from homology"/>
<comment type="similarity">
    <text evidence="1">Belongs to the protein-tyrosine phosphatase family. Non-receptor class dual specificity subfamily.</text>
</comment>
<dbReference type="EMBL" id="BPLR01004754">
    <property type="protein sequence ID" value="GIX97221.1"/>
    <property type="molecule type" value="Genomic_DNA"/>
</dbReference>
<dbReference type="GO" id="GO:0005737">
    <property type="term" value="C:cytoplasm"/>
    <property type="evidence" value="ECO:0007669"/>
    <property type="project" value="TreeGrafter"/>
</dbReference>
<evidence type="ECO:0000256" key="1">
    <source>
        <dbReference type="ARBA" id="ARBA00008601"/>
    </source>
</evidence>
<dbReference type="GO" id="GO:0004722">
    <property type="term" value="F:protein serine/threonine phosphatase activity"/>
    <property type="evidence" value="ECO:0007669"/>
    <property type="project" value="UniProtKB-EC"/>
</dbReference>
<keyword evidence="3" id="KW-0378">Hydrolase</keyword>
<dbReference type="PROSITE" id="PS50056">
    <property type="entry name" value="TYR_PHOSPHATASE_2"/>
    <property type="match status" value="1"/>
</dbReference>
<evidence type="ECO:0000256" key="5">
    <source>
        <dbReference type="ARBA" id="ARBA00047761"/>
    </source>
</evidence>
<evidence type="ECO:0000313" key="10">
    <source>
        <dbReference type="EMBL" id="GIX97221.1"/>
    </source>
</evidence>
<dbReference type="InterPro" id="IPR000387">
    <property type="entry name" value="Tyr_Pase_dom"/>
</dbReference>
<dbReference type="PROSITE" id="PS00383">
    <property type="entry name" value="TYR_PHOSPHATASE_1"/>
    <property type="match status" value="1"/>
</dbReference>
<evidence type="ECO:0000256" key="2">
    <source>
        <dbReference type="ARBA" id="ARBA00013081"/>
    </source>
</evidence>
<dbReference type="CDD" id="cd14515">
    <property type="entry name" value="DUSP3-like"/>
    <property type="match status" value="1"/>
</dbReference>
<protein>
    <recommendedName>
        <fullName evidence="2">protein-serine/threonine phosphatase</fullName>
        <ecNumber evidence="2">3.1.3.16</ecNumber>
    </recommendedName>
</protein>
<dbReference type="InterPro" id="IPR029021">
    <property type="entry name" value="Prot-tyrosine_phosphatase-like"/>
</dbReference>
<gene>
    <name evidence="10" type="primary">Dusp3</name>
    <name evidence="10" type="ORF">CEXT_211741</name>
</gene>
<dbReference type="Pfam" id="PF00782">
    <property type="entry name" value="DSPc"/>
    <property type="match status" value="1"/>
</dbReference>
<comment type="catalytic activity">
    <reaction evidence="6">
        <text>O-phospho-L-threonyl-[protein] + H2O = L-threonyl-[protein] + phosphate</text>
        <dbReference type="Rhea" id="RHEA:47004"/>
        <dbReference type="Rhea" id="RHEA-COMP:11060"/>
        <dbReference type="Rhea" id="RHEA-COMP:11605"/>
        <dbReference type="ChEBI" id="CHEBI:15377"/>
        <dbReference type="ChEBI" id="CHEBI:30013"/>
        <dbReference type="ChEBI" id="CHEBI:43474"/>
        <dbReference type="ChEBI" id="CHEBI:61977"/>
        <dbReference type="EC" id="3.1.3.16"/>
    </reaction>
</comment>
<evidence type="ECO:0000256" key="4">
    <source>
        <dbReference type="ARBA" id="ARBA00022912"/>
    </source>
</evidence>
<feature type="active site" description="Phosphocysteine intermediate" evidence="7">
    <location>
        <position position="208"/>
    </location>
</feature>
<comment type="caution">
    <text evidence="10">The sequence shown here is derived from an EMBL/GenBank/DDBJ whole genome shotgun (WGS) entry which is preliminary data.</text>
</comment>
<dbReference type="SMART" id="SM00195">
    <property type="entry name" value="DSPc"/>
    <property type="match status" value="1"/>
</dbReference>
<evidence type="ECO:0000256" key="7">
    <source>
        <dbReference type="PIRSR" id="PIRSR620405-1"/>
    </source>
</evidence>
<dbReference type="PANTHER" id="PTHR45682:SF5">
    <property type="entry name" value="DUAL SPECIFICITY PROTEIN PHOSPHATASE"/>
    <property type="match status" value="1"/>
</dbReference>
<dbReference type="PRINTS" id="PR01909">
    <property type="entry name" value="ADSPHPHTASEA"/>
</dbReference>
<evidence type="ECO:0000259" key="8">
    <source>
        <dbReference type="PROSITE" id="PS50054"/>
    </source>
</evidence>
<evidence type="ECO:0000256" key="6">
    <source>
        <dbReference type="ARBA" id="ARBA00048336"/>
    </source>
</evidence>
<dbReference type="AlphaFoldDB" id="A0AAV4PM34"/>
<dbReference type="GO" id="GO:0043409">
    <property type="term" value="P:negative regulation of MAPK cascade"/>
    <property type="evidence" value="ECO:0007669"/>
    <property type="project" value="TreeGrafter"/>
</dbReference>
<evidence type="ECO:0000313" key="11">
    <source>
        <dbReference type="Proteomes" id="UP001054945"/>
    </source>
</evidence>
<sequence>MDLLVSSNLRVINAAGFDSSLGVHKVPLKAKEVCFGGLFTEKDMYKWINVSINKAYRKAFNMASQSSFDPLKELLQIIYETNPPAKPVIGYSWVPRFLEQPPVEMTKALIGGVDCDEVYPNIFIGDEGSARKKDFLQAVGITHVLNTAEGSNFGQVNTGVNFYSDAGIKYLGFDLIDAPRTRIIDCFDQGVNFIDEGVSSGGKVLVHCLMGLSRSTTFVAAYLMIKKKMSAKEALRTIRKQREVRPNDGFLVQLLQLEAKGLDK</sequence>
<accession>A0AAV4PM34</accession>
<dbReference type="PRINTS" id="PR01908">
    <property type="entry name" value="ADSPHPHTASE"/>
</dbReference>
<dbReference type="Gene3D" id="3.90.190.10">
    <property type="entry name" value="Protein tyrosine phosphatase superfamily"/>
    <property type="match status" value="1"/>
</dbReference>
<keyword evidence="4" id="KW-0904">Protein phosphatase</keyword>
<dbReference type="GO" id="GO:0033549">
    <property type="term" value="F:MAP kinase phosphatase activity"/>
    <property type="evidence" value="ECO:0007669"/>
    <property type="project" value="TreeGrafter"/>
</dbReference>
<feature type="domain" description="Tyrosine specific protein phosphatases" evidence="9">
    <location>
        <begin position="185"/>
        <end position="242"/>
    </location>
</feature>
<dbReference type="Proteomes" id="UP001054945">
    <property type="component" value="Unassembled WGS sequence"/>
</dbReference>
<dbReference type="PROSITE" id="PS50054">
    <property type="entry name" value="TYR_PHOSPHATASE_DUAL"/>
    <property type="match status" value="1"/>
</dbReference>